<evidence type="ECO:0000256" key="1">
    <source>
        <dbReference type="SAM" id="Phobius"/>
    </source>
</evidence>
<accession>A0A9D4RMV0</accession>
<proteinExistence type="predicted"/>
<reference evidence="2" key="1">
    <citation type="journal article" date="2019" name="bioRxiv">
        <title>The Genome of the Zebra Mussel, Dreissena polymorpha: A Resource for Invasive Species Research.</title>
        <authorList>
            <person name="McCartney M.A."/>
            <person name="Auch B."/>
            <person name="Kono T."/>
            <person name="Mallez S."/>
            <person name="Zhang Y."/>
            <person name="Obille A."/>
            <person name="Becker A."/>
            <person name="Abrahante J.E."/>
            <person name="Garbe J."/>
            <person name="Badalamenti J.P."/>
            <person name="Herman A."/>
            <person name="Mangelson H."/>
            <person name="Liachko I."/>
            <person name="Sullivan S."/>
            <person name="Sone E.D."/>
            <person name="Koren S."/>
            <person name="Silverstein K.A.T."/>
            <person name="Beckman K.B."/>
            <person name="Gohl D.M."/>
        </authorList>
    </citation>
    <scope>NUCLEOTIDE SEQUENCE</scope>
    <source>
        <strain evidence="2">Duluth1</strain>
        <tissue evidence="2">Whole animal</tissue>
    </source>
</reference>
<dbReference type="EMBL" id="JAIWYP010000002">
    <property type="protein sequence ID" value="KAH3874801.1"/>
    <property type="molecule type" value="Genomic_DNA"/>
</dbReference>
<gene>
    <name evidence="2" type="ORF">DPMN_038054</name>
</gene>
<sequence>MELLVHNLLRLAIAAVAMLIFFRTVAIRVPSLDMDSPINIKLFNNSTFSPFMLVSALVLIVLITKIFDFALLTSFQYAPALSECLLVRF</sequence>
<organism evidence="2 3">
    <name type="scientific">Dreissena polymorpha</name>
    <name type="common">Zebra mussel</name>
    <name type="synonym">Mytilus polymorpha</name>
    <dbReference type="NCBI Taxonomy" id="45954"/>
    <lineage>
        <taxon>Eukaryota</taxon>
        <taxon>Metazoa</taxon>
        <taxon>Spiralia</taxon>
        <taxon>Lophotrochozoa</taxon>
        <taxon>Mollusca</taxon>
        <taxon>Bivalvia</taxon>
        <taxon>Autobranchia</taxon>
        <taxon>Heteroconchia</taxon>
        <taxon>Euheterodonta</taxon>
        <taxon>Imparidentia</taxon>
        <taxon>Neoheterodontei</taxon>
        <taxon>Myida</taxon>
        <taxon>Dreissenoidea</taxon>
        <taxon>Dreissenidae</taxon>
        <taxon>Dreissena</taxon>
    </lineage>
</organism>
<keyword evidence="1" id="KW-1133">Transmembrane helix</keyword>
<dbReference type="AlphaFoldDB" id="A0A9D4RMV0"/>
<keyword evidence="1" id="KW-0472">Membrane</keyword>
<evidence type="ECO:0000313" key="2">
    <source>
        <dbReference type="EMBL" id="KAH3874801.1"/>
    </source>
</evidence>
<keyword evidence="3" id="KW-1185">Reference proteome</keyword>
<reference evidence="2" key="2">
    <citation type="submission" date="2020-11" db="EMBL/GenBank/DDBJ databases">
        <authorList>
            <person name="McCartney M.A."/>
            <person name="Auch B."/>
            <person name="Kono T."/>
            <person name="Mallez S."/>
            <person name="Becker A."/>
            <person name="Gohl D.M."/>
            <person name="Silverstein K.A.T."/>
            <person name="Koren S."/>
            <person name="Bechman K.B."/>
            <person name="Herman A."/>
            <person name="Abrahante J.E."/>
            <person name="Garbe J."/>
        </authorList>
    </citation>
    <scope>NUCLEOTIDE SEQUENCE</scope>
    <source>
        <strain evidence="2">Duluth1</strain>
        <tissue evidence="2">Whole animal</tissue>
    </source>
</reference>
<evidence type="ECO:0000313" key="3">
    <source>
        <dbReference type="Proteomes" id="UP000828390"/>
    </source>
</evidence>
<dbReference type="Proteomes" id="UP000828390">
    <property type="component" value="Unassembled WGS sequence"/>
</dbReference>
<feature type="transmembrane region" description="Helical" evidence="1">
    <location>
        <begin position="50"/>
        <end position="72"/>
    </location>
</feature>
<protein>
    <submittedName>
        <fullName evidence="2">Uncharacterized protein</fullName>
    </submittedName>
</protein>
<comment type="caution">
    <text evidence="2">The sequence shown here is derived from an EMBL/GenBank/DDBJ whole genome shotgun (WGS) entry which is preliminary data.</text>
</comment>
<keyword evidence="1" id="KW-0812">Transmembrane</keyword>
<name>A0A9D4RMV0_DREPO</name>